<gene>
    <name evidence="2" type="primary">pilO</name>
    <name evidence="2" type="ORF">ACFOUV_01775</name>
</gene>
<evidence type="ECO:0000313" key="3">
    <source>
        <dbReference type="Proteomes" id="UP001595772"/>
    </source>
</evidence>
<proteinExistence type="predicted"/>
<dbReference type="Gene3D" id="3.30.70.60">
    <property type="match status" value="1"/>
</dbReference>
<accession>A0ABV8GS45</accession>
<feature type="transmembrane region" description="Helical" evidence="1">
    <location>
        <begin position="12"/>
        <end position="31"/>
    </location>
</feature>
<dbReference type="InterPro" id="IPR007445">
    <property type="entry name" value="PilO"/>
</dbReference>
<evidence type="ECO:0000313" key="2">
    <source>
        <dbReference type="EMBL" id="MFC4022545.1"/>
    </source>
</evidence>
<reference evidence="3" key="1">
    <citation type="journal article" date="2019" name="Int. J. Syst. Evol. Microbiol.">
        <title>The Global Catalogue of Microorganisms (GCM) 10K type strain sequencing project: providing services to taxonomists for standard genome sequencing and annotation.</title>
        <authorList>
            <consortium name="The Broad Institute Genomics Platform"/>
            <consortium name="The Broad Institute Genome Sequencing Center for Infectious Disease"/>
            <person name="Wu L."/>
            <person name="Ma J."/>
        </authorList>
    </citation>
    <scope>NUCLEOTIDE SEQUENCE [LARGE SCALE GENOMIC DNA]</scope>
    <source>
        <strain evidence="3">IBRC-M 10703</strain>
    </source>
</reference>
<keyword evidence="1" id="KW-0812">Transmembrane</keyword>
<keyword evidence="1" id="KW-1133">Transmembrane helix</keyword>
<keyword evidence="1" id="KW-0472">Membrane</keyword>
<dbReference type="EMBL" id="JBHSAO010000001">
    <property type="protein sequence ID" value="MFC4022545.1"/>
    <property type="molecule type" value="Genomic_DNA"/>
</dbReference>
<dbReference type="InterPro" id="IPR014717">
    <property type="entry name" value="Transl_elong_EF1B/ribsomal_bS6"/>
</dbReference>
<dbReference type="RefSeq" id="WP_379495053.1">
    <property type="nucleotide sequence ID" value="NZ_JBHSAO010000001.1"/>
</dbReference>
<dbReference type="Proteomes" id="UP001595772">
    <property type="component" value="Unassembled WGS sequence"/>
</dbReference>
<dbReference type="Pfam" id="PF04350">
    <property type="entry name" value="PilO"/>
    <property type="match status" value="1"/>
</dbReference>
<keyword evidence="3" id="KW-1185">Reference proteome</keyword>
<sequence length="178" mass="19788">MIKHWGKIHTYIAVGLFVAILVIYGISYLNVIKPLNAEMDSLAKEVSIYDKQLDKLTNEEETDVSADLSEVSRKVPNSKSINNVLIELQEIATRADVSIDYIGADEELTVQTDEKEESSVLDESSYTLDATATNLGEIDTFLDGVTNSNRLIRIDTINLQHSESDVYLTITFTAFHAG</sequence>
<name>A0ABV8GS45_9BACI</name>
<protein>
    <submittedName>
        <fullName evidence="2">Type 4a pilus biogenesis protein PilO</fullName>
    </submittedName>
</protein>
<organism evidence="2 3">
    <name type="scientific">Oceanobacillus longus</name>
    <dbReference type="NCBI Taxonomy" id="930120"/>
    <lineage>
        <taxon>Bacteria</taxon>
        <taxon>Bacillati</taxon>
        <taxon>Bacillota</taxon>
        <taxon>Bacilli</taxon>
        <taxon>Bacillales</taxon>
        <taxon>Bacillaceae</taxon>
        <taxon>Oceanobacillus</taxon>
    </lineage>
</organism>
<comment type="caution">
    <text evidence="2">The sequence shown here is derived from an EMBL/GenBank/DDBJ whole genome shotgun (WGS) entry which is preliminary data.</text>
</comment>
<evidence type="ECO:0000256" key="1">
    <source>
        <dbReference type="SAM" id="Phobius"/>
    </source>
</evidence>